<dbReference type="GeneID" id="13797677"/>
<dbReference type="GO" id="GO:0003677">
    <property type="term" value="F:DNA binding"/>
    <property type="evidence" value="ECO:0007669"/>
    <property type="project" value="InterPro"/>
</dbReference>
<sequence>MYNLGVFQTIAIDDIVYSTNILRNPRQSLDQLAVSIMQRGLIHPVVVRPKNNEYRYELIAGYRRFEACKRLGMQKIICHIVDVDDKEAYEISITENVQQQTMSPIEEAIAFKRYIETFGWGGVSDLARKIGKSQEYVSKRIKLLSLPESLQKDIAQGKINVSTAEELFPLSNTEIAENLGDYILENNLSAKEARRVVKVFKENFKDLDVSLDKSNNELEFLLPRQLTEEYIDDNNSSSANQSELLFRVANPLLKRCALGIRLSLRNIDDIIGDIEDDRASSTLDSFWITKELLMQHRIRLHEQLDQLLRQASKLKNLQKLQAL</sequence>
<dbReference type="InterPro" id="IPR003115">
    <property type="entry name" value="ParB_N"/>
</dbReference>
<dbReference type="Gene3D" id="3.90.1530.30">
    <property type="match status" value="1"/>
</dbReference>
<dbReference type="GO" id="GO:0005694">
    <property type="term" value="C:chromosome"/>
    <property type="evidence" value="ECO:0007669"/>
    <property type="project" value="TreeGrafter"/>
</dbReference>
<dbReference type="NCBIfam" id="TIGR00180">
    <property type="entry name" value="parB_part"/>
    <property type="match status" value="1"/>
</dbReference>
<dbReference type="InParanoid" id="K0IMW9"/>
<dbReference type="Gene3D" id="1.10.10.2830">
    <property type="match status" value="1"/>
</dbReference>
<dbReference type="Proteomes" id="UP000008037">
    <property type="component" value="Chromosome"/>
</dbReference>
<dbReference type="PANTHER" id="PTHR33375">
    <property type="entry name" value="CHROMOSOME-PARTITIONING PROTEIN PARB-RELATED"/>
    <property type="match status" value="1"/>
</dbReference>
<evidence type="ECO:0000256" key="2">
    <source>
        <dbReference type="ARBA" id="ARBA00022829"/>
    </source>
</evidence>
<evidence type="ECO:0000256" key="1">
    <source>
        <dbReference type="ARBA" id="ARBA00006295"/>
    </source>
</evidence>
<dbReference type="AlphaFoldDB" id="K0IMW9"/>
<keyword evidence="2" id="KW-0159">Chromosome partition</keyword>
<dbReference type="Pfam" id="PF02195">
    <property type="entry name" value="ParB_N"/>
    <property type="match status" value="1"/>
</dbReference>
<dbReference type="RefSeq" id="WP_015018891.1">
    <property type="nucleotide sequence ID" value="NC_018719.1"/>
</dbReference>
<dbReference type="STRING" id="1237085.Ngar_c14180"/>
<dbReference type="InterPro" id="IPR036086">
    <property type="entry name" value="ParB/Sulfiredoxin_sf"/>
</dbReference>
<evidence type="ECO:0000313" key="5">
    <source>
        <dbReference type="Proteomes" id="UP000008037"/>
    </source>
</evidence>
<accession>K0IMW9</accession>
<dbReference type="SMART" id="SM00470">
    <property type="entry name" value="ParB"/>
    <property type="match status" value="1"/>
</dbReference>
<dbReference type="InterPro" id="IPR004437">
    <property type="entry name" value="ParB/RepB/Spo0J"/>
</dbReference>
<dbReference type="KEGG" id="nga:Ngar_c14180"/>
<dbReference type="BioCyc" id="CNIT1237085:G1324-1416-MONOMER"/>
<proteinExistence type="inferred from homology"/>
<dbReference type="HOGENOM" id="CLU_023853_0_1_2"/>
<dbReference type="InterPro" id="IPR050336">
    <property type="entry name" value="Chromosome_partition/occlusion"/>
</dbReference>
<gene>
    <name evidence="4" type="ordered locus">Ngar_c14180</name>
</gene>
<organism evidence="4 5">
    <name type="scientific">Nitrososphaera gargensis (strain Ga9.2)</name>
    <dbReference type="NCBI Taxonomy" id="1237085"/>
    <lineage>
        <taxon>Archaea</taxon>
        <taxon>Nitrososphaerota</taxon>
        <taxon>Nitrososphaeria</taxon>
        <taxon>Nitrososphaerales</taxon>
        <taxon>Nitrososphaeraceae</taxon>
        <taxon>Nitrososphaera</taxon>
    </lineage>
</organism>
<comment type="similarity">
    <text evidence="1">Belongs to the ParB family.</text>
</comment>
<dbReference type="InterPro" id="IPR041468">
    <property type="entry name" value="HTH_ParB/Spo0J"/>
</dbReference>
<dbReference type="SUPFAM" id="SSF110849">
    <property type="entry name" value="ParB/Sulfiredoxin"/>
    <property type="match status" value="1"/>
</dbReference>
<reference evidence="4 5" key="1">
    <citation type="journal article" date="2012" name="Environ. Microbiol.">
        <title>The genome of the ammonia-oxidizing Candidatus Nitrososphaera gargensis: insights into metabolic versatility and environmental adaptations.</title>
        <authorList>
            <person name="Spang A."/>
            <person name="Poehlein A."/>
            <person name="Offre P."/>
            <person name="Zumbragel S."/>
            <person name="Haider S."/>
            <person name="Rychlik N."/>
            <person name="Nowka B."/>
            <person name="Schmeisser C."/>
            <person name="Lebedeva E.V."/>
            <person name="Rattei T."/>
            <person name="Bohm C."/>
            <person name="Schmid M."/>
            <person name="Galushko A."/>
            <person name="Hatzenpichler R."/>
            <person name="Weinmaier T."/>
            <person name="Daniel R."/>
            <person name="Schleper C."/>
            <person name="Spieck E."/>
            <person name="Streit W."/>
            <person name="Wagner M."/>
        </authorList>
    </citation>
    <scope>NUCLEOTIDE SEQUENCE [LARGE SCALE GENOMIC DNA]</scope>
    <source>
        <strain evidence="5">Ga9.2</strain>
    </source>
</reference>
<dbReference type="Pfam" id="PF17762">
    <property type="entry name" value="HTH_ParB"/>
    <property type="match status" value="1"/>
</dbReference>
<feature type="domain" description="ParB-like N-terminal" evidence="3">
    <location>
        <begin position="8"/>
        <end position="97"/>
    </location>
</feature>
<dbReference type="GO" id="GO:0007059">
    <property type="term" value="P:chromosome segregation"/>
    <property type="evidence" value="ECO:0007669"/>
    <property type="project" value="UniProtKB-KW"/>
</dbReference>
<protein>
    <recommendedName>
        <fullName evidence="3">ParB-like N-terminal domain-containing protein</fullName>
    </recommendedName>
</protein>
<dbReference type="FunFam" id="1.10.10.2830:FF:000001">
    <property type="entry name" value="Chromosome partitioning protein ParB"/>
    <property type="match status" value="1"/>
</dbReference>
<dbReference type="EMBL" id="CP002408">
    <property type="protein sequence ID" value="AFU58354.1"/>
    <property type="molecule type" value="Genomic_DNA"/>
</dbReference>
<evidence type="ECO:0000313" key="4">
    <source>
        <dbReference type="EMBL" id="AFU58354.1"/>
    </source>
</evidence>
<dbReference type="SUPFAM" id="SSF109709">
    <property type="entry name" value="KorB DNA-binding domain-like"/>
    <property type="match status" value="1"/>
</dbReference>
<evidence type="ECO:0000259" key="3">
    <source>
        <dbReference type="SMART" id="SM00470"/>
    </source>
</evidence>
<dbReference type="PANTHER" id="PTHR33375:SF1">
    <property type="entry name" value="CHROMOSOME-PARTITIONING PROTEIN PARB-RELATED"/>
    <property type="match status" value="1"/>
</dbReference>
<name>K0IMW9_NITGG</name>
<keyword evidence="5" id="KW-1185">Reference proteome</keyword>